<dbReference type="InterPro" id="IPR036291">
    <property type="entry name" value="NAD(P)-bd_dom_sf"/>
</dbReference>
<dbReference type="SUPFAM" id="SSF51735">
    <property type="entry name" value="NAD(P)-binding Rossmann-fold domains"/>
    <property type="match status" value="1"/>
</dbReference>
<feature type="domain" description="Dihydrodipicolinate reductase N-terminal" evidence="3">
    <location>
        <begin position="4"/>
        <end position="38"/>
    </location>
</feature>
<dbReference type="EMBL" id="BARV01037569">
    <property type="protein sequence ID" value="GAI52116.1"/>
    <property type="molecule type" value="Genomic_DNA"/>
</dbReference>
<feature type="non-terminal residue" evidence="4">
    <location>
        <position position="41"/>
    </location>
</feature>
<keyword evidence="1" id="KW-0521">NADP</keyword>
<name>X1QBE6_9ZZZZ</name>
<proteinExistence type="predicted"/>
<evidence type="ECO:0000256" key="2">
    <source>
        <dbReference type="ARBA" id="ARBA00023002"/>
    </source>
</evidence>
<keyword evidence="2" id="KW-0560">Oxidoreductase</keyword>
<dbReference type="InterPro" id="IPR000846">
    <property type="entry name" value="DapB_N"/>
</dbReference>
<protein>
    <recommendedName>
        <fullName evidence="3">Dihydrodipicolinate reductase N-terminal domain-containing protein</fullName>
    </recommendedName>
</protein>
<comment type="caution">
    <text evidence="4">The sequence shown here is derived from an EMBL/GenBank/DDBJ whole genome shotgun (WGS) entry which is preliminary data.</text>
</comment>
<evidence type="ECO:0000259" key="3">
    <source>
        <dbReference type="Pfam" id="PF01113"/>
    </source>
</evidence>
<accession>X1QBE6</accession>
<dbReference type="GO" id="GO:0008839">
    <property type="term" value="F:4-hydroxy-tetrahydrodipicolinate reductase"/>
    <property type="evidence" value="ECO:0007669"/>
    <property type="project" value="InterPro"/>
</dbReference>
<reference evidence="4" key="1">
    <citation type="journal article" date="2014" name="Front. Microbiol.">
        <title>High frequency of phylogenetically diverse reductive dehalogenase-homologous genes in deep subseafloor sedimentary metagenomes.</title>
        <authorList>
            <person name="Kawai M."/>
            <person name="Futagami T."/>
            <person name="Toyoda A."/>
            <person name="Takaki Y."/>
            <person name="Nishi S."/>
            <person name="Hori S."/>
            <person name="Arai W."/>
            <person name="Tsubouchi T."/>
            <person name="Morono Y."/>
            <person name="Uchiyama I."/>
            <person name="Ito T."/>
            <person name="Fujiyama A."/>
            <person name="Inagaki F."/>
            <person name="Takami H."/>
        </authorList>
    </citation>
    <scope>NUCLEOTIDE SEQUENCE</scope>
    <source>
        <strain evidence="4">Expedition CK06-06</strain>
    </source>
</reference>
<organism evidence="4">
    <name type="scientific">marine sediment metagenome</name>
    <dbReference type="NCBI Taxonomy" id="412755"/>
    <lineage>
        <taxon>unclassified sequences</taxon>
        <taxon>metagenomes</taxon>
        <taxon>ecological metagenomes</taxon>
    </lineage>
</organism>
<dbReference type="Pfam" id="PF01113">
    <property type="entry name" value="DapB_N"/>
    <property type="match status" value="1"/>
</dbReference>
<evidence type="ECO:0000313" key="4">
    <source>
        <dbReference type="EMBL" id="GAI52116.1"/>
    </source>
</evidence>
<evidence type="ECO:0000256" key="1">
    <source>
        <dbReference type="ARBA" id="ARBA00022857"/>
    </source>
</evidence>
<gene>
    <name evidence="4" type="ORF">S06H3_58090</name>
</gene>
<sequence length="41" mass="4316">METVKVVVQGASGKVGRVVINALCRESEMQVVGAVELNVSE</sequence>
<dbReference type="GO" id="GO:0009089">
    <property type="term" value="P:lysine biosynthetic process via diaminopimelate"/>
    <property type="evidence" value="ECO:0007669"/>
    <property type="project" value="InterPro"/>
</dbReference>
<dbReference type="AlphaFoldDB" id="X1QBE6"/>
<dbReference type="Gene3D" id="3.40.50.720">
    <property type="entry name" value="NAD(P)-binding Rossmann-like Domain"/>
    <property type="match status" value="1"/>
</dbReference>